<dbReference type="PANTHER" id="PTHR10443">
    <property type="entry name" value="MICROSOMAL DIPEPTIDASE"/>
    <property type="match status" value="1"/>
</dbReference>
<protein>
    <submittedName>
        <fullName evidence="1">Dipeptidase</fullName>
    </submittedName>
</protein>
<reference evidence="1" key="1">
    <citation type="submission" date="2022-02" db="EMBL/GenBank/DDBJ databases">
        <title>Fredinandcohnia quinoae sp. nov. isolated from Chenopodium quinoa seeds.</title>
        <authorList>
            <person name="Saati-Santamaria Z."/>
            <person name="Flores-Felix J.D."/>
            <person name="Igual J.M."/>
            <person name="Velazquez E."/>
            <person name="Garcia-Fraile P."/>
            <person name="Martinez-Molina E."/>
        </authorList>
    </citation>
    <scope>NUCLEOTIDE SEQUENCE</scope>
    <source>
        <strain evidence="1">SECRCQ15</strain>
    </source>
</reference>
<sequence length="307" mass="35018">MNIFDAHCDVIYKIWLDPTILFSNSQKLHITYEQLVESGSKVQCFAIYIPEQVRPESRFEVALEMIDIFYQKVIAPSPFLKVVKTKDDIKALKDREIGAILTLEGCDAIDNSLIKLKTLLRLGVSAVGLTWNYANSVADGILEDRGGGLSCFGKEVVNELNRSCIWTDVSHLSIKGFWDVMELAEYPIASHSNAYTLCNHPRNLNDEQIQCLIKKNGMIGVTFVPQFLRNDEEAVLRDVLKHIDFICALGGEYNLGFGSDFDGITETTYGLERYAKYDALVNCLLNYYSERQVRRFLFENFLEHFPR</sequence>
<dbReference type="SUPFAM" id="SSF51556">
    <property type="entry name" value="Metallo-dependent hydrolases"/>
    <property type="match status" value="1"/>
</dbReference>
<dbReference type="InterPro" id="IPR032466">
    <property type="entry name" value="Metal_Hydrolase"/>
</dbReference>
<evidence type="ECO:0000313" key="1">
    <source>
        <dbReference type="EMBL" id="MCH1623706.1"/>
    </source>
</evidence>
<dbReference type="CDD" id="cd01301">
    <property type="entry name" value="rDP_like"/>
    <property type="match status" value="1"/>
</dbReference>
<dbReference type="RefSeq" id="WP_240251627.1">
    <property type="nucleotide sequence ID" value="NZ_JAKTTI010000001.1"/>
</dbReference>
<gene>
    <name evidence="1" type="ORF">MJG50_00090</name>
</gene>
<accession>A0AAW5E110</accession>
<dbReference type="Proteomes" id="UP001431131">
    <property type="component" value="Unassembled WGS sequence"/>
</dbReference>
<comment type="caution">
    <text evidence="1">The sequence shown here is derived from an EMBL/GenBank/DDBJ whole genome shotgun (WGS) entry which is preliminary data.</text>
</comment>
<dbReference type="Pfam" id="PF01244">
    <property type="entry name" value="Peptidase_M19"/>
    <property type="match status" value="1"/>
</dbReference>
<dbReference type="EMBL" id="JAKTTI010000001">
    <property type="protein sequence ID" value="MCH1623706.1"/>
    <property type="molecule type" value="Genomic_DNA"/>
</dbReference>
<dbReference type="InterPro" id="IPR008257">
    <property type="entry name" value="Pept_M19"/>
</dbReference>
<keyword evidence="2" id="KW-1185">Reference proteome</keyword>
<name>A0AAW5E110_9BACI</name>
<evidence type="ECO:0000313" key="2">
    <source>
        <dbReference type="Proteomes" id="UP001431131"/>
    </source>
</evidence>
<dbReference type="PROSITE" id="PS51365">
    <property type="entry name" value="RENAL_DIPEPTIDASE_2"/>
    <property type="match status" value="1"/>
</dbReference>
<dbReference type="PANTHER" id="PTHR10443:SF12">
    <property type="entry name" value="DIPEPTIDASE"/>
    <property type="match status" value="1"/>
</dbReference>
<dbReference type="AlphaFoldDB" id="A0AAW5E110"/>
<dbReference type="GO" id="GO:0070573">
    <property type="term" value="F:metallodipeptidase activity"/>
    <property type="evidence" value="ECO:0007669"/>
    <property type="project" value="InterPro"/>
</dbReference>
<dbReference type="Gene3D" id="3.20.20.140">
    <property type="entry name" value="Metal-dependent hydrolases"/>
    <property type="match status" value="1"/>
</dbReference>
<dbReference type="GO" id="GO:0006508">
    <property type="term" value="P:proteolysis"/>
    <property type="evidence" value="ECO:0007669"/>
    <property type="project" value="InterPro"/>
</dbReference>
<organism evidence="1 2">
    <name type="scientific">Fredinandcohnia quinoae</name>
    <dbReference type="NCBI Taxonomy" id="2918902"/>
    <lineage>
        <taxon>Bacteria</taxon>
        <taxon>Bacillati</taxon>
        <taxon>Bacillota</taxon>
        <taxon>Bacilli</taxon>
        <taxon>Bacillales</taxon>
        <taxon>Bacillaceae</taxon>
        <taxon>Fredinandcohnia</taxon>
    </lineage>
</organism>
<proteinExistence type="predicted"/>